<keyword evidence="2 4" id="KW-0456">Lyase</keyword>
<feature type="binding site" evidence="4">
    <location>
        <position position="80"/>
    </location>
    <ligand>
        <name>3-dehydroquinate</name>
        <dbReference type="ChEBI" id="CHEBI:32364"/>
    </ligand>
</feature>
<comment type="subunit">
    <text evidence="4">Homodimer.</text>
</comment>
<feature type="binding site" evidence="4">
    <location>
        <position position="211"/>
    </location>
    <ligand>
        <name>3-dehydroquinate</name>
        <dbReference type="ChEBI" id="CHEBI:32364"/>
    </ligand>
</feature>
<dbReference type="Proteomes" id="UP000004018">
    <property type="component" value="Unassembled WGS sequence"/>
</dbReference>
<dbReference type="EMBL" id="AFIJ01000011">
    <property type="protein sequence ID" value="EGL41440.1"/>
    <property type="molecule type" value="Genomic_DNA"/>
</dbReference>
<proteinExistence type="inferred from homology"/>
<evidence type="ECO:0000313" key="6">
    <source>
        <dbReference type="Proteomes" id="UP000004018"/>
    </source>
</evidence>
<comment type="caution">
    <text evidence="4">Lacks conserved residue(s) required for the propagation of feature annotation.</text>
</comment>
<dbReference type="CDD" id="cd00502">
    <property type="entry name" value="DHQase_I"/>
    <property type="match status" value="1"/>
</dbReference>
<dbReference type="NCBIfam" id="TIGR01093">
    <property type="entry name" value="aroD"/>
    <property type="match status" value="1"/>
</dbReference>
<keyword evidence="6" id="KW-1185">Reference proteome</keyword>
<dbReference type="InterPro" id="IPR001381">
    <property type="entry name" value="DHquinase_I"/>
</dbReference>
<feature type="binding site" evidence="4">
    <location>
        <begin position="44"/>
        <end position="46"/>
    </location>
    <ligand>
        <name>3-dehydroquinate</name>
        <dbReference type="ChEBI" id="CHEBI:32364"/>
    </ligand>
</feature>
<dbReference type="HAMAP" id="MF_00214">
    <property type="entry name" value="AroD"/>
    <property type="match status" value="1"/>
</dbReference>
<dbReference type="InterPro" id="IPR013785">
    <property type="entry name" value="Aldolase_TIM"/>
</dbReference>
<sequence>MLTIGSLAFRPPFPKLCVPITATSREDLQSQCQALQHRKYDLIEFRYDYFGAAMSATHVHTVLATLRRELPHVPLLFTLRTEKEGGKYALPEIEYAKITQAALADAAVDAIDLEYTMSPALRTPLCRQAQARNLPVILSFHNFRETPSHASVQQQLEAMYACRPAITKVAYMPQTPQDVLTVFQCSLQFTRRHPQAPLIALSMGNLGRITRIGGAVFGSIITFADGVRPSAPGQLPADLLYTLRDYV</sequence>
<comment type="catalytic activity">
    <reaction evidence="1 4">
        <text>3-dehydroquinate = 3-dehydroshikimate + H2O</text>
        <dbReference type="Rhea" id="RHEA:21096"/>
        <dbReference type="ChEBI" id="CHEBI:15377"/>
        <dbReference type="ChEBI" id="CHEBI:16630"/>
        <dbReference type="ChEBI" id="CHEBI:32364"/>
        <dbReference type="EC" id="4.2.1.10"/>
    </reaction>
</comment>
<protein>
    <recommendedName>
        <fullName evidence="4">3-dehydroquinate dehydratase</fullName>
        <shortName evidence="4">3-dehydroquinase</shortName>
        <ecNumber evidence="4">4.2.1.10</ecNumber>
    </recommendedName>
    <alternativeName>
        <fullName evidence="4">Type I DHQase</fullName>
    </alternativeName>
    <alternativeName>
        <fullName evidence="4">Type I dehydroquinase</fullName>
        <shortName evidence="4">DHQ1</shortName>
    </alternativeName>
</protein>
<dbReference type="SUPFAM" id="SSF51569">
    <property type="entry name" value="Aldolase"/>
    <property type="match status" value="1"/>
</dbReference>
<comment type="similarity">
    <text evidence="4">Belongs to the type-I 3-dehydroquinase family.</text>
</comment>
<evidence type="ECO:0000256" key="3">
    <source>
        <dbReference type="ARBA" id="ARBA00023270"/>
    </source>
</evidence>
<dbReference type="Gene3D" id="3.20.20.70">
    <property type="entry name" value="Aldolase class I"/>
    <property type="match status" value="1"/>
</dbReference>
<dbReference type="PANTHER" id="PTHR43699:SF1">
    <property type="entry name" value="3-DEHYDROQUINATE DEHYDRATASE"/>
    <property type="match status" value="1"/>
</dbReference>
<keyword evidence="4" id="KW-0057">Aromatic amino acid biosynthesis</keyword>
<name>A0ABN0D1B0_9FIRM</name>
<comment type="function">
    <text evidence="4">Involved in the third step of the chorismate pathway, which leads to the biosynthesis of aromatic amino acids. Catalyzes the cis-dehydration of 3-dehydroquinate (DHQ) and introduces the first double bond of the aromatic ring to yield 3-dehydroshikimate.</text>
</comment>
<organism evidence="5 6">
    <name type="scientific">Megasphaera lornae</name>
    <dbReference type="NCBI Taxonomy" id="1000568"/>
    <lineage>
        <taxon>Bacteria</taxon>
        <taxon>Bacillati</taxon>
        <taxon>Bacillota</taxon>
        <taxon>Negativicutes</taxon>
        <taxon>Veillonellales</taxon>
        <taxon>Veillonellaceae</taxon>
        <taxon>Megasphaera</taxon>
    </lineage>
</organism>
<dbReference type="RefSeq" id="WP_007390776.1">
    <property type="nucleotide sequence ID" value="NZ_AFIJ01000011.1"/>
</dbReference>
<dbReference type="GO" id="GO:0003855">
    <property type="term" value="F:3-dehydroquinate dehydratase activity"/>
    <property type="evidence" value="ECO:0007669"/>
    <property type="project" value="UniProtKB-EC"/>
</dbReference>
<dbReference type="Pfam" id="PF01487">
    <property type="entry name" value="DHquinase_I"/>
    <property type="match status" value="1"/>
</dbReference>
<accession>A0ABN0D1B0</accession>
<gene>
    <name evidence="4 5" type="primary">aroD</name>
    <name evidence="5" type="ORF">HMPREF1039_1414</name>
</gene>
<reference evidence="5 6" key="1">
    <citation type="submission" date="2011-04" db="EMBL/GenBank/DDBJ databases">
        <authorList>
            <person name="Harkins D.M."/>
            <person name="Madupu R."/>
            <person name="Durkin A.S."/>
            <person name="Torralba M."/>
            <person name="Methe B."/>
            <person name="Sutton G.G."/>
            <person name="Nelson K.E."/>
        </authorList>
    </citation>
    <scope>NUCLEOTIDE SEQUENCE [LARGE SCALE GENOMIC DNA]</scope>
    <source>
        <strain evidence="5 6">UPII 199-6</strain>
    </source>
</reference>
<comment type="caution">
    <text evidence="5">The sequence shown here is derived from an EMBL/GenBank/DDBJ whole genome shotgun (WGS) entry which is preliminary data.</text>
</comment>
<evidence type="ECO:0000256" key="2">
    <source>
        <dbReference type="ARBA" id="ARBA00023239"/>
    </source>
</evidence>
<feature type="active site" description="Proton donor/acceptor" evidence="4">
    <location>
        <position position="141"/>
    </location>
</feature>
<evidence type="ECO:0000256" key="4">
    <source>
        <dbReference type="HAMAP-Rule" id="MF_00214"/>
    </source>
</evidence>
<feature type="binding site" evidence="4">
    <location>
        <position position="230"/>
    </location>
    <ligand>
        <name>3-dehydroquinate</name>
        <dbReference type="ChEBI" id="CHEBI:32364"/>
    </ligand>
</feature>
<dbReference type="InterPro" id="IPR050146">
    <property type="entry name" value="Type-I_3-dehydroquinase"/>
</dbReference>
<evidence type="ECO:0000313" key="5">
    <source>
        <dbReference type="EMBL" id="EGL41440.1"/>
    </source>
</evidence>
<comment type="pathway">
    <text evidence="4">Metabolic intermediate biosynthesis; chorismate biosynthesis; chorismate from D-erythrose 4-phosphate and phosphoenolpyruvate: step 3/7.</text>
</comment>
<feature type="active site" description="Schiff-base intermediate with substrate" evidence="4">
    <location>
        <position position="168"/>
    </location>
</feature>
<keyword evidence="4" id="KW-0028">Amino-acid biosynthesis</keyword>
<feature type="binding site" evidence="4">
    <location>
        <position position="234"/>
    </location>
    <ligand>
        <name>3-dehydroquinate</name>
        <dbReference type="ChEBI" id="CHEBI:32364"/>
    </ligand>
</feature>
<evidence type="ECO:0000256" key="1">
    <source>
        <dbReference type="ARBA" id="ARBA00001864"/>
    </source>
</evidence>
<keyword evidence="3 4" id="KW-0704">Schiff base</keyword>
<dbReference type="PANTHER" id="PTHR43699">
    <property type="entry name" value="3-DEHYDROQUINATE DEHYDRATASE"/>
    <property type="match status" value="1"/>
</dbReference>
<dbReference type="EC" id="4.2.1.10" evidence="4"/>